<comment type="caution">
    <text evidence="1">The sequence shown here is derived from an EMBL/GenBank/DDBJ whole genome shotgun (WGS) entry which is preliminary data.</text>
</comment>
<evidence type="ECO:0000313" key="2">
    <source>
        <dbReference type="Proteomes" id="UP001482620"/>
    </source>
</evidence>
<sequence length="73" mass="8240">MGQGRGDSSLSRDAQTYLFAQHFWEKPEAFPGQTRDIVPPTCRWLSPGPPPGGSCHEHLQREAFWGHQEQIPP</sequence>
<accession>A0ABV0TVI1</accession>
<reference evidence="1 2" key="1">
    <citation type="submission" date="2021-06" db="EMBL/GenBank/DDBJ databases">
        <authorList>
            <person name="Palmer J.M."/>
        </authorList>
    </citation>
    <scope>NUCLEOTIDE SEQUENCE [LARGE SCALE GENOMIC DNA]</scope>
    <source>
        <strain evidence="2">if_2019</strain>
        <tissue evidence="1">Muscle</tissue>
    </source>
</reference>
<dbReference type="EMBL" id="JAHRIQ010047484">
    <property type="protein sequence ID" value="MEQ2236534.1"/>
    <property type="molecule type" value="Genomic_DNA"/>
</dbReference>
<name>A0ABV0TVI1_9TELE</name>
<dbReference type="Proteomes" id="UP001482620">
    <property type="component" value="Unassembled WGS sequence"/>
</dbReference>
<gene>
    <name evidence="1" type="ORF">ILYODFUR_013842</name>
</gene>
<protein>
    <submittedName>
        <fullName evidence="1">Uncharacterized protein</fullName>
    </submittedName>
</protein>
<proteinExistence type="predicted"/>
<evidence type="ECO:0000313" key="1">
    <source>
        <dbReference type="EMBL" id="MEQ2236534.1"/>
    </source>
</evidence>
<organism evidence="1 2">
    <name type="scientific">Ilyodon furcidens</name>
    <name type="common">goldbreast splitfin</name>
    <dbReference type="NCBI Taxonomy" id="33524"/>
    <lineage>
        <taxon>Eukaryota</taxon>
        <taxon>Metazoa</taxon>
        <taxon>Chordata</taxon>
        <taxon>Craniata</taxon>
        <taxon>Vertebrata</taxon>
        <taxon>Euteleostomi</taxon>
        <taxon>Actinopterygii</taxon>
        <taxon>Neopterygii</taxon>
        <taxon>Teleostei</taxon>
        <taxon>Neoteleostei</taxon>
        <taxon>Acanthomorphata</taxon>
        <taxon>Ovalentaria</taxon>
        <taxon>Atherinomorphae</taxon>
        <taxon>Cyprinodontiformes</taxon>
        <taxon>Goodeidae</taxon>
        <taxon>Ilyodon</taxon>
    </lineage>
</organism>
<keyword evidence="2" id="KW-1185">Reference proteome</keyword>